<keyword evidence="4" id="KW-0804">Transcription</keyword>
<dbReference type="Gene3D" id="1.10.357.10">
    <property type="entry name" value="Tetracycline Repressor, domain 2"/>
    <property type="match status" value="1"/>
</dbReference>
<organism evidence="7 8">
    <name type="scientific">Natronoarchaeum mannanilyticum</name>
    <dbReference type="NCBI Taxonomy" id="926360"/>
    <lineage>
        <taxon>Archaea</taxon>
        <taxon>Methanobacteriati</taxon>
        <taxon>Methanobacteriota</taxon>
        <taxon>Stenosarchaea group</taxon>
        <taxon>Halobacteria</taxon>
        <taxon>Halobacteriales</taxon>
        <taxon>Natronoarchaeaceae</taxon>
    </lineage>
</organism>
<dbReference type="GO" id="GO:0000976">
    <property type="term" value="F:transcription cis-regulatory region binding"/>
    <property type="evidence" value="ECO:0007669"/>
    <property type="project" value="TreeGrafter"/>
</dbReference>
<dbReference type="SUPFAM" id="SSF46689">
    <property type="entry name" value="Homeodomain-like"/>
    <property type="match status" value="1"/>
</dbReference>
<evidence type="ECO:0000256" key="2">
    <source>
        <dbReference type="ARBA" id="ARBA00023015"/>
    </source>
</evidence>
<dbReference type="InterPro" id="IPR001647">
    <property type="entry name" value="HTH_TetR"/>
</dbReference>
<dbReference type="GO" id="GO:0003700">
    <property type="term" value="F:DNA-binding transcription factor activity"/>
    <property type="evidence" value="ECO:0007669"/>
    <property type="project" value="TreeGrafter"/>
</dbReference>
<evidence type="ECO:0000256" key="5">
    <source>
        <dbReference type="PROSITE-ProRule" id="PRU00335"/>
    </source>
</evidence>
<dbReference type="Pfam" id="PF00440">
    <property type="entry name" value="TetR_N"/>
    <property type="match status" value="1"/>
</dbReference>
<comment type="caution">
    <text evidence="7">The sequence shown here is derived from an EMBL/GenBank/DDBJ whole genome shotgun (WGS) entry which is preliminary data.</text>
</comment>
<dbReference type="Pfam" id="PF13977">
    <property type="entry name" value="TetR_C_6"/>
    <property type="match status" value="1"/>
</dbReference>
<dbReference type="InterPro" id="IPR036271">
    <property type="entry name" value="Tet_transcr_reg_TetR-rel_C_sf"/>
</dbReference>
<dbReference type="PANTHER" id="PTHR30055">
    <property type="entry name" value="HTH-TYPE TRANSCRIPTIONAL REGULATOR RUTR"/>
    <property type="match status" value="1"/>
</dbReference>
<evidence type="ECO:0000313" key="7">
    <source>
        <dbReference type="EMBL" id="GAA0662860.1"/>
    </source>
</evidence>
<keyword evidence="3 5" id="KW-0238">DNA-binding</keyword>
<reference evidence="7 8" key="1">
    <citation type="journal article" date="2019" name="Int. J. Syst. Evol. Microbiol.">
        <title>The Global Catalogue of Microorganisms (GCM) 10K type strain sequencing project: providing services to taxonomists for standard genome sequencing and annotation.</title>
        <authorList>
            <consortium name="The Broad Institute Genomics Platform"/>
            <consortium name="The Broad Institute Genome Sequencing Center for Infectious Disease"/>
            <person name="Wu L."/>
            <person name="Ma J."/>
        </authorList>
    </citation>
    <scope>NUCLEOTIDE SEQUENCE [LARGE SCALE GENOMIC DNA]</scope>
    <source>
        <strain evidence="7 8">JCM 16328</strain>
    </source>
</reference>
<dbReference type="AlphaFoldDB" id="A0AAV3T4K0"/>
<evidence type="ECO:0000256" key="4">
    <source>
        <dbReference type="ARBA" id="ARBA00023163"/>
    </source>
</evidence>
<gene>
    <name evidence="7" type="ORF">GCM10009020_04250</name>
</gene>
<dbReference type="PANTHER" id="PTHR30055:SF234">
    <property type="entry name" value="HTH-TYPE TRANSCRIPTIONAL REGULATOR BETI"/>
    <property type="match status" value="1"/>
</dbReference>
<protein>
    <submittedName>
        <fullName evidence="7">TetR/AcrR family transcriptional regulator</fullName>
    </submittedName>
</protein>
<keyword evidence="2" id="KW-0805">Transcription regulation</keyword>
<feature type="DNA-binding region" description="H-T-H motif" evidence="5">
    <location>
        <begin position="26"/>
        <end position="45"/>
    </location>
</feature>
<evidence type="ECO:0000259" key="6">
    <source>
        <dbReference type="PROSITE" id="PS50977"/>
    </source>
</evidence>
<name>A0AAV3T4K0_9EURY</name>
<dbReference type="SUPFAM" id="SSF48498">
    <property type="entry name" value="Tetracyclin repressor-like, C-terminal domain"/>
    <property type="match status" value="1"/>
</dbReference>
<dbReference type="PRINTS" id="PR00455">
    <property type="entry name" value="HTHTETR"/>
</dbReference>
<dbReference type="InterPro" id="IPR050109">
    <property type="entry name" value="HTH-type_TetR-like_transc_reg"/>
</dbReference>
<dbReference type="EMBL" id="BAAADV010000001">
    <property type="protein sequence ID" value="GAA0662860.1"/>
    <property type="molecule type" value="Genomic_DNA"/>
</dbReference>
<feature type="domain" description="HTH tetR-type" evidence="6">
    <location>
        <begin position="3"/>
        <end position="63"/>
    </location>
</feature>
<dbReference type="PROSITE" id="PS50977">
    <property type="entry name" value="HTH_TETR_2"/>
    <property type="match status" value="1"/>
</dbReference>
<dbReference type="RefSeq" id="WP_343772188.1">
    <property type="nucleotide sequence ID" value="NZ_BAAADV010000001.1"/>
</dbReference>
<dbReference type="Proteomes" id="UP001500420">
    <property type="component" value="Unassembled WGS sequence"/>
</dbReference>
<sequence length="199" mass="21711">MDDEPAAEILDAAYLALCEHGYADLTIQTIADESDRSKATVHYHYDSKAELLAALLDELYERYADRLDAADGDTARQRLDALLEVLLADEPPLDGEFHTAILSVAARAPHDDAMQERVAAFDRRLFETLREVVAVGVDAGEFDDGVDPGAAAERLATAIKGAQLRRFAADRSTGRCRDAIDGLVETQLQQPAVAEGTRR</sequence>
<proteinExistence type="predicted"/>
<evidence type="ECO:0000256" key="1">
    <source>
        <dbReference type="ARBA" id="ARBA00022491"/>
    </source>
</evidence>
<accession>A0AAV3T4K0</accession>
<evidence type="ECO:0000313" key="8">
    <source>
        <dbReference type="Proteomes" id="UP001500420"/>
    </source>
</evidence>
<keyword evidence="1" id="KW-0678">Repressor</keyword>
<dbReference type="InterPro" id="IPR009057">
    <property type="entry name" value="Homeodomain-like_sf"/>
</dbReference>
<evidence type="ECO:0000256" key="3">
    <source>
        <dbReference type="ARBA" id="ARBA00023125"/>
    </source>
</evidence>
<dbReference type="InterPro" id="IPR039538">
    <property type="entry name" value="BetI_C"/>
</dbReference>
<keyword evidence="8" id="KW-1185">Reference proteome</keyword>